<keyword evidence="4" id="KW-1185">Reference proteome</keyword>
<gene>
    <name evidence="3" type="ORF">FE251_06795</name>
</gene>
<feature type="region of interest" description="Disordered" evidence="1">
    <location>
        <begin position="35"/>
        <end position="70"/>
    </location>
</feature>
<reference evidence="3 4" key="1">
    <citation type="submission" date="2019-05" db="EMBL/GenBank/DDBJ databases">
        <title>Georgenia *** sp. nov., and Georgenia *** sp. nov., isolated from the intestinal contents of plateau pika (Ochotona curzoniae) in the Qinghai-Tibet plateau of China.</title>
        <authorList>
            <person name="Tian Z."/>
        </authorList>
    </citation>
    <scope>NUCLEOTIDE SEQUENCE [LARGE SCALE GENOMIC DNA]</scope>
    <source>
        <strain evidence="3 4">Z294</strain>
    </source>
</reference>
<dbReference type="InterPro" id="IPR011042">
    <property type="entry name" value="6-blade_b-propeller_TolB-like"/>
</dbReference>
<name>A0ABX5VLN5_9MICO</name>
<dbReference type="PANTHER" id="PTHR19328:SF13">
    <property type="entry name" value="HIPL1 PROTEIN"/>
    <property type="match status" value="1"/>
</dbReference>
<feature type="region of interest" description="Disordered" evidence="1">
    <location>
        <begin position="199"/>
        <end position="237"/>
    </location>
</feature>
<dbReference type="InterPro" id="IPR012938">
    <property type="entry name" value="Glc/Sorbosone_DH"/>
</dbReference>
<proteinExistence type="predicted"/>
<evidence type="ECO:0000259" key="2">
    <source>
        <dbReference type="Pfam" id="PF07995"/>
    </source>
</evidence>
<dbReference type="PANTHER" id="PTHR19328">
    <property type="entry name" value="HEDGEHOG-INTERACTING PROTEIN"/>
    <property type="match status" value="1"/>
</dbReference>
<accession>A0ABX5VLN5</accession>
<evidence type="ECO:0000313" key="4">
    <source>
        <dbReference type="Proteomes" id="UP000313948"/>
    </source>
</evidence>
<dbReference type="Proteomes" id="UP000313948">
    <property type="component" value="Chromosome"/>
</dbReference>
<organism evidence="3 4">
    <name type="scientific">Georgenia wutianyii</name>
    <dbReference type="NCBI Taxonomy" id="2585135"/>
    <lineage>
        <taxon>Bacteria</taxon>
        <taxon>Bacillati</taxon>
        <taxon>Actinomycetota</taxon>
        <taxon>Actinomycetes</taxon>
        <taxon>Micrococcales</taxon>
        <taxon>Bogoriellaceae</taxon>
        <taxon>Georgenia</taxon>
    </lineage>
</organism>
<dbReference type="SUPFAM" id="SSF50952">
    <property type="entry name" value="Soluble quinoprotein glucose dehydrogenase"/>
    <property type="match status" value="1"/>
</dbReference>
<feature type="domain" description="Glucose/Sorbosone dehydrogenase" evidence="2">
    <location>
        <begin position="77"/>
        <end position="363"/>
    </location>
</feature>
<dbReference type="Gene3D" id="2.120.10.30">
    <property type="entry name" value="TolB, C-terminal domain"/>
    <property type="match status" value="1"/>
</dbReference>
<sequence>MSPVASPSSDAFRRARTTTAGLLAVVVLAACGAGPDETPAPTPPATGTAATREPTAAPTASPSTAAPREPEVVATGLDVPWGLAFLPDGSALVTERRTARVLHLVPGEEPRELATVAGVDADDESGLLGIAVSPGFAGNGRVFVYLTTATDNRVLRMVLEGEELRPDVVVLEGIPRETYHSGGRIEFGPDGHLYVATGDAAQPSTSQDPDSLGGKILRVDEDGAPAPGNPQEGSPVWSLGHRNVQGLGWDADGRMFASEFGQDTWDELNAVEPGANYGWPQVEGDGGDARFTDPLVTWRPADASPSGLAVTDDAVWVAALRGESLWRVPLDGGEPTRLLEGEYGRLRTVAVAPDGRLWILTSNTFRGNPGPADDQVLAVDEAWLTGRPR</sequence>
<dbReference type="EMBL" id="CP040899">
    <property type="protein sequence ID" value="QDB79110.1"/>
    <property type="molecule type" value="Genomic_DNA"/>
</dbReference>
<evidence type="ECO:0000313" key="3">
    <source>
        <dbReference type="EMBL" id="QDB79110.1"/>
    </source>
</evidence>
<evidence type="ECO:0000256" key="1">
    <source>
        <dbReference type="SAM" id="MobiDB-lite"/>
    </source>
</evidence>
<dbReference type="Pfam" id="PF07995">
    <property type="entry name" value="GSDH"/>
    <property type="match status" value="1"/>
</dbReference>
<protein>
    <submittedName>
        <fullName evidence="3">PQQ-dependent sugar dehydrogenase</fullName>
    </submittedName>
</protein>
<feature type="compositionally biased region" description="Low complexity" evidence="1">
    <location>
        <begin position="45"/>
        <end position="67"/>
    </location>
</feature>
<dbReference type="InterPro" id="IPR011041">
    <property type="entry name" value="Quinoprot_gluc/sorb_DH_b-prop"/>
</dbReference>